<organism evidence="1 2">
    <name type="scientific">Phytophthora megakarya</name>
    <dbReference type="NCBI Taxonomy" id="4795"/>
    <lineage>
        <taxon>Eukaryota</taxon>
        <taxon>Sar</taxon>
        <taxon>Stramenopiles</taxon>
        <taxon>Oomycota</taxon>
        <taxon>Peronosporomycetes</taxon>
        <taxon>Peronosporales</taxon>
        <taxon>Peronosporaceae</taxon>
        <taxon>Phytophthora</taxon>
    </lineage>
</organism>
<reference evidence="2" key="1">
    <citation type="submission" date="2017-03" db="EMBL/GenBank/DDBJ databases">
        <title>Phytopthora megakarya and P. palmivora, two closely related causual agents of cacao black pod achieved similar genome size and gene model numbers by different mechanisms.</title>
        <authorList>
            <person name="Ali S."/>
            <person name="Shao J."/>
            <person name="Larry D.J."/>
            <person name="Kronmiller B."/>
            <person name="Shen D."/>
            <person name="Strem M.D."/>
            <person name="Melnick R.L."/>
            <person name="Guiltinan M.J."/>
            <person name="Tyler B.M."/>
            <person name="Meinhardt L.W."/>
            <person name="Bailey B.A."/>
        </authorList>
    </citation>
    <scope>NUCLEOTIDE SEQUENCE [LARGE SCALE GENOMIC DNA]</scope>
    <source>
        <strain evidence="2">zdho120</strain>
    </source>
</reference>
<sequence>MDKIGKEVLKLWQVSALPRSIKEKLKFWIRGTFNAGAAENFRVDLQQQIIISAAKARKKTKSLRVS</sequence>
<accession>A0A225UKW7</accession>
<dbReference type="Proteomes" id="UP000198211">
    <property type="component" value="Unassembled WGS sequence"/>
</dbReference>
<dbReference type="EMBL" id="NBNE01016536">
    <property type="protein sequence ID" value="OWY93196.1"/>
    <property type="molecule type" value="Genomic_DNA"/>
</dbReference>
<dbReference type="AlphaFoldDB" id="A0A225UKW7"/>
<gene>
    <name evidence="1" type="ORF">PHMEG_00037495</name>
</gene>
<dbReference type="OrthoDB" id="123106at2759"/>
<evidence type="ECO:0000313" key="1">
    <source>
        <dbReference type="EMBL" id="OWY93196.1"/>
    </source>
</evidence>
<proteinExistence type="predicted"/>
<comment type="caution">
    <text evidence="1">The sequence shown here is derived from an EMBL/GenBank/DDBJ whole genome shotgun (WGS) entry which is preliminary data.</text>
</comment>
<protein>
    <submittedName>
        <fullName evidence="1">Uncharacterized protein</fullName>
    </submittedName>
</protein>
<keyword evidence="2" id="KW-1185">Reference proteome</keyword>
<evidence type="ECO:0000313" key="2">
    <source>
        <dbReference type="Proteomes" id="UP000198211"/>
    </source>
</evidence>
<name>A0A225UKW7_9STRA</name>